<evidence type="ECO:0000259" key="2">
    <source>
        <dbReference type="Pfam" id="PF08212"/>
    </source>
</evidence>
<dbReference type="PROSITE" id="PS00213">
    <property type="entry name" value="LIPOCALIN"/>
    <property type="match status" value="1"/>
</dbReference>
<dbReference type="STRING" id="658057.SAMN04488032_10550"/>
<protein>
    <submittedName>
        <fullName evidence="3">Lipocalin-like domain protein</fullName>
    </submittedName>
</protein>
<sequence>MRGLMIRCALGSILCMALAGCLSTASGPVAGTRDQSVPMSSLASFDPAQFSGRWYEVEAYVPDGASCVLGAVTFSRQKNGDMILSEGPCSDGNLRRGVATRIGPGRFNFAGDELWVLWVDQSYDVAVIATPTGKAHVLSRALEIPRDKRKAARDILTWNGFDVSTLRPARRR</sequence>
<dbReference type="RefSeq" id="WP_085849401.1">
    <property type="nucleotide sequence ID" value="NZ_FNZV01000005.1"/>
</dbReference>
<reference evidence="3 4" key="1">
    <citation type="submission" date="2017-03" db="EMBL/GenBank/DDBJ databases">
        <authorList>
            <person name="Afonso C.L."/>
            <person name="Miller P.J."/>
            <person name="Scott M.A."/>
            <person name="Spackman E."/>
            <person name="Goraichik I."/>
            <person name="Dimitrov K.M."/>
            <person name="Suarez D.L."/>
            <person name="Swayne D.E."/>
        </authorList>
    </citation>
    <scope>NUCLEOTIDE SEQUENCE [LARGE SCALE GENOMIC DNA]</scope>
    <source>
        <strain evidence="3 4">CECT 7971</strain>
    </source>
</reference>
<dbReference type="InterPro" id="IPR000566">
    <property type="entry name" value="Lipocln_cytosolic_FA-bd_dom"/>
</dbReference>
<dbReference type="SUPFAM" id="SSF50814">
    <property type="entry name" value="Lipocalins"/>
    <property type="match status" value="1"/>
</dbReference>
<dbReference type="PROSITE" id="PS51257">
    <property type="entry name" value="PROKAR_LIPOPROTEIN"/>
    <property type="match status" value="1"/>
</dbReference>
<name>A0A1Y5SW92_9RHOB</name>
<dbReference type="OrthoDB" id="594739at2"/>
<dbReference type="EMBL" id="FWFW01000006">
    <property type="protein sequence ID" value="SLN46593.1"/>
    <property type="molecule type" value="Genomic_DNA"/>
</dbReference>
<dbReference type="InterPro" id="IPR012674">
    <property type="entry name" value="Calycin"/>
</dbReference>
<evidence type="ECO:0000256" key="1">
    <source>
        <dbReference type="SAM" id="SignalP"/>
    </source>
</evidence>
<feature type="chain" id="PRO_5010992534" evidence="1">
    <location>
        <begin position="20"/>
        <end position="172"/>
    </location>
</feature>
<dbReference type="AlphaFoldDB" id="A0A1Y5SW92"/>
<dbReference type="InterPro" id="IPR022272">
    <property type="entry name" value="Lipocalin_CS"/>
</dbReference>
<dbReference type="Gene3D" id="2.40.128.20">
    <property type="match status" value="1"/>
</dbReference>
<organism evidence="3 4">
    <name type="scientific">Pacificibacter marinus</name>
    <dbReference type="NCBI Taxonomy" id="658057"/>
    <lineage>
        <taxon>Bacteria</taxon>
        <taxon>Pseudomonadati</taxon>
        <taxon>Pseudomonadota</taxon>
        <taxon>Alphaproteobacteria</taxon>
        <taxon>Rhodobacterales</taxon>
        <taxon>Roseobacteraceae</taxon>
        <taxon>Pacificibacter</taxon>
    </lineage>
</organism>
<gene>
    <name evidence="3" type="ORF">PAM7971_02275</name>
</gene>
<dbReference type="Pfam" id="PF08212">
    <property type="entry name" value="Lipocalin_2"/>
    <property type="match status" value="1"/>
</dbReference>
<accession>A0A1Y5SW92</accession>
<evidence type="ECO:0000313" key="3">
    <source>
        <dbReference type="EMBL" id="SLN46593.1"/>
    </source>
</evidence>
<evidence type="ECO:0000313" key="4">
    <source>
        <dbReference type="Proteomes" id="UP000193307"/>
    </source>
</evidence>
<keyword evidence="1" id="KW-0732">Signal</keyword>
<dbReference type="Proteomes" id="UP000193307">
    <property type="component" value="Unassembled WGS sequence"/>
</dbReference>
<proteinExistence type="predicted"/>
<keyword evidence="4" id="KW-1185">Reference proteome</keyword>
<feature type="domain" description="Lipocalin/cytosolic fatty-acid binding" evidence="2">
    <location>
        <begin position="111"/>
        <end position="168"/>
    </location>
</feature>
<feature type="signal peptide" evidence="1">
    <location>
        <begin position="1"/>
        <end position="19"/>
    </location>
</feature>